<dbReference type="PANTHER" id="PTHR48258">
    <property type="entry name" value="DUF4218 DOMAIN-CONTAINING PROTEIN-RELATED"/>
    <property type="match status" value="1"/>
</dbReference>
<name>A0AAD8SUV2_LOLMU</name>
<dbReference type="EMBL" id="JAUUTY010000003">
    <property type="protein sequence ID" value="KAK1664873.1"/>
    <property type="molecule type" value="Genomic_DNA"/>
</dbReference>
<keyword evidence="3" id="KW-1185">Reference proteome</keyword>
<proteinExistence type="predicted"/>
<evidence type="ECO:0000259" key="1">
    <source>
        <dbReference type="Pfam" id="PF13960"/>
    </source>
</evidence>
<protein>
    <recommendedName>
        <fullName evidence="1">DUF4218 domain-containing protein</fullName>
    </recommendedName>
</protein>
<dbReference type="PANTHER" id="PTHR48258:SF9">
    <property type="entry name" value="OS01G0348150 PROTEIN"/>
    <property type="match status" value="1"/>
</dbReference>
<sequence>MVHLLVHVVDDIIHLGPTFLHNMMPFERLNGVIKGFVRNRARPDGSIAKGFLTYECISFCQNYLSTENEDVGLPTRKHVGRLAGFGHREGYRAMHGSGHNVRTYHSYDINGYRFYTEEKDKNSEYQNSGVTMLSYTDDKTDVKERFYGRIEEIWELDYTPSAKNEPWVLASQVDQCFFITDPSKPSRVVVRRGKRSIIGMEGDADKQDIDKNGDPKIEEEFDKYFDKPTTYSKVRRKTTLPAKGCPYTRRNLKVAGLKYSTTAAMKKGKNIVKKR</sequence>
<feature type="domain" description="DUF4218" evidence="1">
    <location>
        <begin position="1"/>
        <end position="68"/>
    </location>
</feature>
<dbReference type="Pfam" id="PF13960">
    <property type="entry name" value="DUF4218"/>
    <property type="match status" value="1"/>
</dbReference>
<dbReference type="InterPro" id="IPR025452">
    <property type="entry name" value="DUF4218"/>
</dbReference>
<gene>
    <name evidence="2" type="ORF">QYE76_053032</name>
</gene>
<organism evidence="2 3">
    <name type="scientific">Lolium multiflorum</name>
    <name type="common">Italian ryegrass</name>
    <name type="synonym">Lolium perenne subsp. multiflorum</name>
    <dbReference type="NCBI Taxonomy" id="4521"/>
    <lineage>
        <taxon>Eukaryota</taxon>
        <taxon>Viridiplantae</taxon>
        <taxon>Streptophyta</taxon>
        <taxon>Embryophyta</taxon>
        <taxon>Tracheophyta</taxon>
        <taxon>Spermatophyta</taxon>
        <taxon>Magnoliopsida</taxon>
        <taxon>Liliopsida</taxon>
        <taxon>Poales</taxon>
        <taxon>Poaceae</taxon>
        <taxon>BOP clade</taxon>
        <taxon>Pooideae</taxon>
        <taxon>Poodae</taxon>
        <taxon>Poeae</taxon>
        <taxon>Poeae Chloroplast Group 2 (Poeae type)</taxon>
        <taxon>Loliodinae</taxon>
        <taxon>Loliinae</taxon>
        <taxon>Lolium</taxon>
    </lineage>
</organism>
<dbReference type="AlphaFoldDB" id="A0AAD8SUV2"/>
<reference evidence="2" key="1">
    <citation type="submission" date="2023-07" db="EMBL/GenBank/DDBJ databases">
        <title>A chromosome-level genome assembly of Lolium multiflorum.</title>
        <authorList>
            <person name="Chen Y."/>
            <person name="Copetti D."/>
            <person name="Kolliker R."/>
            <person name="Studer B."/>
        </authorList>
    </citation>
    <scope>NUCLEOTIDE SEQUENCE</scope>
    <source>
        <strain evidence="2">02402/16</strain>
        <tissue evidence="2">Leaf</tissue>
    </source>
</reference>
<accession>A0AAD8SUV2</accession>
<evidence type="ECO:0000313" key="3">
    <source>
        <dbReference type="Proteomes" id="UP001231189"/>
    </source>
</evidence>
<comment type="caution">
    <text evidence="2">The sequence shown here is derived from an EMBL/GenBank/DDBJ whole genome shotgun (WGS) entry which is preliminary data.</text>
</comment>
<evidence type="ECO:0000313" key="2">
    <source>
        <dbReference type="EMBL" id="KAK1664873.1"/>
    </source>
</evidence>
<dbReference type="Proteomes" id="UP001231189">
    <property type="component" value="Unassembled WGS sequence"/>
</dbReference>